<gene>
    <name evidence="5" type="ORF">IQ13_1791</name>
</gene>
<dbReference type="InterPro" id="IPR029044">
    <property type="entry name" value="Nucleotide-diphossugar_trans"/>
</dbReference>
<evidence type="ECO:0000313" key="5">
    <source>
        <dbReference type="EMBL" id="TWI83678.1"/>
    </source>
</evidence>
<proteinExistence type="inferred from homology"/>
<reference evidence="5 6" key="1">
    <citation type="journal article" date="2015" name="Stand. Genomic Sci.">
        <title>Genomic Encyclopedia of Bacterial and Archaeal Type Strains, Phase III: the genomes of soil and plant-associated and newly described type strains.</title>
        <authorList>
            <person name="Whitman W.B."/>
            <person name="Woyke T."/>
            <person name="Klenk H.P."/>
            <person name="Zhou Y."/>
            <person name="Lilburn T.G."/>
            <person name="Beck B.J."/>
            <person name="De Vos P."/>
            <person name="Vandamme P."/>
            <person name="Eisen J.A."/>
            <person name="Garrity G."/>
            <person name="Hugenholtz P."/>
            <person name="Kyrpides N.C."/>
        </authorList>
    </citation>
    <scope>NUCLEOTIDE SEQUENCE [LARGE SCALE GENOMIC DNA]</scope>
    <source>
        <strain evidence="5 6">CGMCC 1.7271</strain>
    </source>
</reference>
<comment type="caution">
    <text evidence="5">The sequence shown here is derived from an EMBL/GenBank/DDBJ whole genome shotgun (WGS) entry which is preliminary data.</text>
</comment>
<dbReference type="Proteomes" id="UP000316167">
    <property type="component" value="Unassembled WGS sequence"/>
</dbReference>
<comment type="similarity">
    <text evidence="1">Belongs to the glycosyltransferase 2 family.</text>
</comment>
<evidence type="ECO:0000256" key="2">
    <source>
        <dbReference type="ARBA" id="ARBA00022676"/>
    </source>
</evidence>
<keyword evidence="3 5" id="KW-0808">Transferase</keyword>
<dbReference type="InterPro" id="IPR050834">
    <property type="entry name" value="Glycosyltransf_2"/>
</dbReference>
<dbReference type="GO" id="GO:0016757">
    <property type="term" value="F:glycosyltransferase activity"/>
    <property type="evidence" value="ECO:0007669"/>
    <property type="project" value="UniProtKB-KW"/>
</dbReference>
<evidence type="ECO:0000313" key="6">
    <source>
        <dbReference type="Proteomes" id="UP000316167"/>
    </source>
</evidence>
<evidence type="ECO:0000259" key="4">
    <source>
        <dbReference type="Pfam" id="PF00535"/>
    </source>
</evidence>
<keyword evidence="6" id="KW-1185">Reference proteome</keyword>
<dbReference type="PANTHER" id="PTHR43685">
    <property type="entry name" value="GLYCOSYLTRANSFERASE"/>
    <property type="match status" value="1"/>
</dbReference>
<keyword evidence="2" id="KW-0328">Glycosyltransferase</keyword>
<dbReference type="AlphaFoldDB" id="A0A562SRB5"/>
<evidence type="ECO:0000256" key="3">
    <source>
        <dbReference type="ARBA" id="ARBA00022679"/>
    </source>
</evidence>
<name>A0A562SRB5_9BACT</name>
<dbReference type="PANTHER" id="PTHR43685:SF5">
    <property type="entry name" value="GLYCOSYLTRANSFERASE EPSE-RELATED"/>
    <property type="match status" value="1"/>
</dbReference>
<evidence type="ECO:0000256" key="1">
    <source>
        <dbReference type="ARBA" id="ARBA00006739"/>
    </source>
</evidence>
<dbReference type="Pfam" id="PF00535">
    <property type="entry name" value="Glycos_transf_2"/>
    <property type="match status" value="1"/>
</dbReference>
<organism evidence="5 6">
    <name type="scientific">Lacibacter cauensis</name>
    <dbReference type="NCBI Taxonomy" id="510947"/>
    <lineage>
        <taxon>Bacteria</taxon>
        <taxon>Pseudomonadati</taxon>
        <taxon>Bacteroidota</taxon>
        <taxon>Chitinophagia</taxon>
        <taxon>Chitinophagales</taxon>
        <taxon>Chitinophagaceae</taxon>
        <taxon>Lacibacter</taxon>
    </lineage>
</organism>
<dbReference type="Gene3D" id="3.90.550.10">
    <property type="entry name" value="Spore Coat Polysaccharide Biosynthesis Protein SpsA, Chain A"/>
    <property type="match status" value="1"/>
</dbReference>
<sequence length="267" mass="31208">MLDFYLLIPCYNNLEGLIRSLRSVVYPKKKCKVLIVDDGSDVPVTIELLPADILQQLQIEIIRLTENKGITEALNTGLQLILERNDALYTARLDCGDICNEERFLKQVNFLNENTYISLLGSLCLFVDSAKKNRFVYHAAEKHYVIRKQMHLKCSFIHPTVMFRNESLKQTALYPYNFPYAEDYAFFFELIGKFHSHILQEILVETEVNTEGISVKKRKQQIRSKLKVIKHYGFIKTLIFVGLLRQHLLSLFPYKIITQLKRFSFPH</sequence>
<dbReference type="InterPro" id="IPR001173">
    <property type="entry name" value="Glyco_trans_2-like"/>
</dbReference>
<accession>A0A562SRB5</accession>
<feature type="domain" description="Glycosyltransferase 2-like" evidence="4">
    <location>
        <begin position="7"/>
        <end position="156"/>
    </location>
</feature>
<protein>
    <submittedName>
        <fullName evidence="5">Glycosyl transferase family 2</fullName>
    </submittedName>
</protein>
<dbReference type="EMBL" id="VLLE01000003">
    <property type="protein sequence ID" value="TWI83678.1"/>
    <property type="molecule type" value="Genomic_DNA"/>
</dbReference>
<dbReference type="SUPFAM" id="SSF53448">
    <property type="entry name" value="Nucleotide-diphospho-sugar transferases"/>
    <property type="match status" value="1"/>
</dbReference>